<reference evidence="4" key="1">
    <citation type="submission" date="2021-06" db="EMBL/GenBank/DDBJ databases">
        <authorList>
            <person name="Hodson N. C."/>
            <person name="Mongue J. A."/>
            <person name="Jaron S. K."/>
        </authorList>
    </citation>
    <scope>NUCLEOTIDE SEQUENCE</scope>
</reference>
<sequence length="249" mass="29229">MPDYYKILGVKHTAEPQEIKKAYRRLALQWHPDKNPGNLEEATLKFKQIAEAYEILGKSENRQAYDNSQIKYKRGGQNSRNTYNRDFDFDNNGMFQFQFNSPDDIFRDMFNEDLFENDFLEDTFPWLGFLPGIDVVMHDRFPMWDDDLFSDADSIHTHSYVIDGGHKSSRRDRRPRSRHRRRNPSSKRSTRSENFSEDMSVITTSVNTEVVDGIRVTTRRKVENGVETTSVYENDVLKSETVRGLHNVD</sequence>
<feature type="region of interest" description="Disordered" evidence="2">
    <location>
        <begin position="160"/>
        <end position="199"/>
    </location>
</feature>
<proteinExistence type="predicted"/>
<evidence type="ECO:0000256" key="1">
    <source>
        <dbReference type="ARBA" id="ARBA00023186"/>
    </source>
</evidence>
<dbReference type="PANTHER" id="PTHR45168">
    <property type="entry name" value="DNAJ HOMOLOG SUBFAMILY B MEMBER 2"/>
    <property type="match status" value="1"/>
</dbReference>
<dbReference type="PROSITE" id="PS50076">
    <property type="entry name" value="DNAJ_2"/>
    <property type="match status" value="1"/>
</dbReference>
<comment type="caution">
    <text evidence="4">The sequence shown here is derived from an EMBL/GenBank/DDBJ whole genome shotgun (WGS) entry which is preliminary data.</text>
</comment>
<dbReference type="PANTHER" id="PTHR45168:SF3">
    <property type="entry name" value="DNAJ HEAT SHOCK PROTEIN FAMILY (HSP40) MEMBER B2"/>
    <property type="match status" value="1"/>
</dbReference>
<evidence type="ECO:0000313" key="5">
    <source>
        <dbReference type="Proteomes" id="UP000708208"/>
    </source>
</evidence>
<evidence type="ECO:0000256" key="2">
    <source>
        <dbReference type="SAM" id="MobiDB-lite"/>
    </source>
</evidence>
<dbReference type="CDD" id="cd06257">
    <property type="entry name" value="DnaJ"/>
    <property type="match status" value="1"/>
</dbReference>
<dbReference type="Pfam" id="PF00226">
    <property type="entry name" value="DnaJ"/>
    <property type="match status" value="1"/>
</dbReference>
<keyword evidence="1" id="KW-0143">Chaperone</keyword>
<dbReference type="Proteomes" id="UP000708208">
    <property type="component" value="Unassembled WGS sequence"/>
</dbReference>
<dbReference type="AlphaFoldDB" id="A0A8J2KLP5"/>
<feature type="compositionally biased region" description="Basic residues" evidence="2">
    <location>
        <begin position="167"/>
        <end position="189"/>
    </location>
</feature>
<dbReference type="GO" id="GO:0051082">
    <property type="term" value="F:unfolded protein binding"/>
    <property type="evidence" value="ECO:0007669"/>
    <property type="project" value="InterPro"/>
</dbReference>
<dbReference type="EMBL" id="CAJVCH010474108">
    <property type="protein sequence ID" value="CAG7820276.1"/>
    <property type="molecule type" value="Genomic_DNA"/>
</dbReference>
<keyword evidence="5" id="KW-1185">Reference proteome</keyword>
<protein>
    <recommendedName>
        <fullName evidence="3">J domain-containing protein</fullName>
    </recommendedName>
</protein>
<dbReference type="InterPro" id="IPR001623">
    <property type="entry name" value="DnaJ_domain"/>
</dbReference>
<gene>
    <name evidence="4" type="ORF">AFUS01_LOCUS30675</name>
</gene>
<organism evidence="4 5">
    <name type="scientific">Allacma fusca</name>
    <dbReference type="NCBI Taxonomy" id="39272"/>
    <lineage>
        <taxon>Eukaryota</taxon>
        <taxon>Metazoa</taxon>
        <taxon>Ecdysozoa</taxon>
        <taxon>Arthropoda</taxon>
        <taxon>Hexapoda</taxon>
        <taxon>Collembola</taxon>
        <taxon>Symphypleona</taxon>
        <taxon>Sminthuridae</taxon>
        <taxon>Allacma</taxon>
    </lineage>
</organism>
<evidence type="ECO:0000313" key="4">
    <source>
        <dbReference type="EMBL" id="CAG7820276.1"/>
    </source>
</evidence>
<accession>A0A8J2KLP5</accession>
<dbReference type="SMART" id="SM00271">
    <property type="entry name" value="DnaJ"/>
    <property type="match status" value="1"/>
</dbReference>
<dbReference type="GO" id="GO:0030544">
    <property type="term" value="F:Hsp70 protein binding"/>
    <property type="evidence" value="ECO:0007669"/>
    <property type="project" value="InterPro"/>
</dbReference>
<dbReference type="OrthoDB" id="10250354at2759"/>
<evidence type="ECO:0000259" key="3">
    <source>
        <dbReference type="PROSITE" id="PS50076"/>
    </source>
</evidence>
<feature type="domain" description="J" evidence="3">
    <location>
        <begin position="3"/>
        <end position="69"/>
    </location>
</feature>
<name>A0A8J2KLP5_9HEXA</name>
<dbReference type="InterPro" id="IPR043183">
    <property type="entry name" value="DNJB2/6-like"/>
</dbReference>